<dbReference type="SUPFAM" id="SSF46785">
    <property type="entry name" value="Winged helix' DNA-binding domain"/>
    <property type="match status" value="1"/>
</dbReference>
<evidence type="ECO:0000313" key="5">
    <source>
        <dbReference type="EMBL" id="ASP20427.1"/>
    </source>
</evidence>
<feature type="domain" description="IclR-ED" evidence="4">
    <location>
        <begin position="84"/>
        <end position="268"/>
    </location>
</feature>
<dbReference type="Pfam" id="PF09339">
    <property type="entry name" value="HTH_IclR"/>
    <property type="match status" value="1"/>
</dbReference>
<evidence type="ECO:0000259" key="4">
    <source>
        <dbReference type="PROSITE" id="PS51078"/>
    </source>
</evidence>
<dbReference type="RefSeq" id="WP_198319913.1">
    <property type="nucleotide sequence ID" value="NZ_CP022540.1"/>
</dbReference>
<organism evidence="5 6">
    <name type="scientific">Antarctobacter heliothermus</name>
    <dbReference type="NCBI Taxonomy" id="74033"/>
    <lineage>
        <taxon>Bacteria</taxon>
        <taxon>Pseudomonadati</taxon>
        <taxon>Pseudomonadota</taxon>
        <taxon>Alphaproteobacteria</taxon>
        <taxon>Rhodobacterales</taxon>
        <taxon>Roseobacteraceae</taxon>
        <taxon>Antarctobacter</taxon>
    </lineage>
</organism>
<evidence type="ECO:0000256" key="1">
    <source>
        <dbReference type="ARBA" id="ARBA00023015"/>
    </source>
</evidence>
<name>A0A222E2K2_9RHOB</name>
<protein>
    <submittedName>
        <fullName evidence="5">Pca operon regulatory protein</fullName>
    </submittedName>
</protein>
<dbReference type="PANTHER" id="PTHR30136:SF34">
    <property type="entry name" value="TRANSCRIPTIONAL REGULATOR"/>
    <property type="match status" value="1"/>
</dbReference>
<sequence>MTGTKFSDRRFSEISSEKPKDYLLTLARGLAVLELFSPEVRSVTFQVAADHLGISRAATRRIMLTLHALGYLAPARDGYVLTERCMSISRSFLAENSILSIMTEKVKELSVRINCPCSIVALRGPEVMFLCRDPSRRVFASQLALGDRLPAHASSGGKLLLSEMSDDAIHAWFDAYTPTALAEKTITQAEEMVKEAHKIQARGYATSRFEIESGLISMAAPIRDHTNNVKLALIVSQFASKLAPDTFVETYLQSLLDVAENISGIYSDYMRHMA</sequence>
<dbReference type="InterPro" id="IPR029016">
    <property type="entry name" value="GAF-like_dom_sf"/>
</dbReference>
<accession>A0A222E2K2</accession>
<dbReference type="Pfam" id="PF01614">
    <property type="entry name" value="IclR_C"/>
    <property type="match status" value="1"/>
</dbReference>
<keyword evidence="6" id="KW-1185">Reference proteome</keyword>
<keyword evidence="1" id="KW-0805">Transcription regulation</keyword>
<dbReference type="KEGG" id="aht:ANTHELSMS3_01738"/>
<gene>
    <name evidence="5" type="primary">pcaU</name>
    <name evidence="5" type="ORF">ANTHELSMS3_01738</name>
</gene>
<dbReference type="InterPro" id="IPR014757">
    <property type="entry name" value="Tscrpt_reg_IclR_C"/>
</dbReference>
<dbReference type="EMBL" id="CP022540">
    <property type="protein sequence ID" value="ASP20427.1"/>
    <property type="molecule type" value="Genomic_DNA"/>
</dbReference>
<evidence type="ECO:0000256" key="2">
    <source>
        <dbReference type="ARBA" id="ARBA00023125"/>
    </source>
</evidence>
<dbReference type="InterPro" id="IPR036390">
    <property type="entry name" value="WH_DNA-bd_sf"/>
</dbReference>
<dbReference type="GO" id="GO:0045892">
    <property type="term" value="P:negative regulation of DNA-templated transcription"/>
    <property type="evidence" value="ECO:0007669"/>
    <property type="project" value="TreeGrafter"/>
</dbReference>
<dbReference type="SUPFAM" id="SSF55781">
    <property type="entry name" value="GAF domain-like"/>
    <property type="match status" value="1"/>
</dbReference>
<proteinExistence type="predicted"/>
<dbReference type="AlphaFoldDB" id="A0A222E2K2"/>
<dbReference type="Proteomes" id="UP000203589">
    <property type="component" value="Chromosome"/>
</dbReference>
<dbReference type="PROSITE" id="PS51078">
    <property type="entry name" value="ICLR_ED"/>
    <property type="match status" value="1"/>
</dbReference>
<evidence type="ECO:0000256" key="3">
    <source>
        <dbReference type="ARBA" id="ARBA00023163"/>
    </source>
</evidence>
<dbReference type="Gene3D" id="1.10.10.10">
    <property type="entry name" value="Winged helix-like DNA-binding domain superfamily/Winged helix DNA-binding domain"/>
    <property type="match status" value="1"/>
</dbReference>
<dbReference type="InterPro" id="IPR050707">
    <property type="entry name" value="HTH_MetabolicPath_Reg"/>
</dbReference>
<dbReference type="GO" id="GO:0003677">
    <property type="term" value="F:DNA binding"/>
    <property type="evidence" value="ECO:0007669"/>
    <property type="project" value="UniProtKB-KW"/>
</dbReference>
<dbReference type="GO" id="GO:0003700">
    <property type="term" value="F:DNA-binding transcription factor activity"/>
    <property type="evidence" value="ECO:0007669"/>
    <property type="project" value="TreeGrafter"/>
</dbReference>
<dbReference type="PANTHER" id="PTHR30136">
    <property type="entry name" value="HELIX-TURN-HELIX TRANSCRIPTIONAL REGULATOR, ICLR FAMILY"/>
    <property type="match status" value="1"/>
</dbReference>
<dbReference type="InterPro" id="IPR005471">
    <property type="entry name" value="Tscrpt_reg_IclR_N"/>
</dbReference>
<dbReference type="SMART" id="SM00346">
    <property type="entry name" value="HTH_ICLR"/>
    <property type="match status" value="1"/>
</dbReference>
<dbReference type="Gene3D" id="3.30.450.40">
    <property type="match status" value="1"/>
</dbReference>
<keyword evidence="3" id="KW-0804">Transcription</keyword>
<reference evidence="5 6" key="1">
    <citation type="submission" date="2017-07" db="EMBL/GenBank/DDBJ databases">
        <title>Genome Sequence of Antarctobacter heliothermus Strain SMS3 Isolated from a culture of the Diatom Skeletonema marinoi.</title>
        <authorList>
            <person name="Topel M."/>
            <person name="Pinder M.I.M."/>
            <person name="Johansson O.N."/>
            <person name="Kourtchenko O."/>
            <person name="Godhe A."/>
            <person name="Clarke A.K."/>
        </authorList>
    </citation>
    <scope>NUCLEOTIDE SEQUENCE [LARGE SCALE GENOMIC DNA]</scope>
    <source>
        <strain evidence="5 6">SMS3</strain>
    </source>
</reference>
<keyword evidence="2" id="KW-0238">DNA-binding</keyword>
<evidence type="ECO:0000313" key="6">
    <source>
        <dbReference type="Proteomes" id="UP000203589"/>
    </source>
</evidence>
<dbReference type="InterPro" id="IPR036388">
    <property type="entry name" value="WH-like_DNA-bd_sf"/>
</dbReference>